<feature type="signal peptide" evidence="2">
    <location>
        <begin position="1"/>
        <end position="23"/>
    </location>
</feature>
<gene>
    <name evidence="3" type="ORF">BU14_0014s0069</name>
</gene>
<reference evidence="3 4" key="1">
    <citation type="submission" date="2017-03" db="EMBL/GenBank/DDBJ databases">
        <title>WGS assembly of Porphyra umbilicalis.</title>
        <authorList>
            <person name="Brawley S.H."/>
            <person name="Blouin N.A."/>
            <person name="Ficko-Blean E."/>
            <person name="Wheeler G.L."/>
            <person name="Lohr M."/>
            <person name="Goodson H.V."/>
            <person name="Jenkins J.W."/>
            <person name="Blaby-Haas C.E."/>
            <person name="Helliwell K.E."/>
            <person name="Chan C."/>
            <person name="Marriage T."/>
            <person name="Bhattacharya D."/>
            <person name="Klein A.S."/>
            <person name="Badis Y."/>
            <person name="Brodie J."/>
            <person name="Cao Y."/>
            <person name="Collen J."/>
            <person name="Dittami S.M."/>
            <person name="Gachon C.M."/>
            <person name="Green B.R."/>
            <person name="Karpowicz S."/>
            <person name="Kim J.W."/>
            <person name="Kudahl U."/>
            <person name="Lin S."/>
            <person name="Michel G."/>
            <person name="Mittag M."/>
            <person name="Olson B.J."/>
            <person name="Pangilinan J."/>
            <person name="Peng Y."/>
            <person name="Qiu H."/>
            <person name="Shu S."/>
            <person name="Singer J.T."/>
            <person name="Smith A.G."/>
            <person name="Sprecher B.N."/>
            <person name="Wagner V."/>
            <person name="Wang W."/>
            <person name="Wang Z.-Y."/>
            <person name="Yan J."/>
            <person name="Yarish C."/>
            <person name="Zoeuner-Riek S."/>
            <person name="Zhuang Y."/>
            <person name="Zou Y."/>
            <person name="Lindquist E.A."/>
            <person name="Grimwood J."/>
            <person name="Barry K."/>
            <person name="Rokhsar D.S."/>
            <person name="Schmutz J."/>
            <person name="Stiller J.W."/>
            <person name="Grossman A.R."/>
            <person name="Prochnik S.E."/>
        </authorList>
    </citation>
    <scope>NUCLEOTIDE SEQUENCE [LARGE SCALE GENOMIC DNA]</scope>
    <source>
        <strain evidence="3">4086291</strain>
    </source>
</reference>
<keyword evidence="2" id="KW-0732">Signal</keyword>
<dbReference type="AlphaFoldDB" id="A0A1X6PKX9"/>
<evidence type="ECO:0000256" key="1">
    <source>
        <dbReference type="SAM" id="MobiDB-lite"/>
    </source>
</evidence>
<feature type="chain" id="PRO_5012214149" evidence="2">
    <location>
        <begin position="24"/>
        <end position="312"/>
    </location>
</feature>
<feature type="region of interest" description="Disordered" evidence="1">
    <location>
        <begin position="121"/>
        <end position="143"/>
    </location>
</feature>
<keyword evidence="4" id="KW-1185">Reference proteome</keyword>
<dbReference type="Proteomes" id="UP000218209">
    <property type="component" value="Unassembled WGS sequence"/>
</dbReference>
<proteinExistence type="predicted"/>
<protein>
    <submittedName>
        <fullName evidence="3">Uncharacterized protein</fullName>
    </submittedName>
</protein>
<name>A0A1X6PKX9_PORUM</name>
<sequence>MTVAAFTILRCATVAFFAATVVAGTTRAHPVSPFGGAVPTARQVGDTPDTVLPTADLLNAHCDGTPITGDVHTADETSGTWVGDCTLLLAAPDGVLAFGAGSNVTIDGSLTIALDGIPAVSNSTGGSNDDDDNDDEHGPGELEWEVGANTTATSIAVSVRELEVDAGASLTATTGALALTTGEGMDVEEGATIMATVGNVTLTAGEDIDVGPGASIIATVGNITLDAGEDVDVTAGTTLTASGGNVAVTAGIDLDMGPGVVMIAGGDMTLTAVVGAVVNDTTLNAGGALVVTAPDCITNDVVTSAPTSQVCE</sequence>
<organism evidence="3 4">
    <name type="scientific">Porphyra umbilicalis</name>
    <name type="common">Purple laver</name>
    <name type="synonym">Red alga</name>
    <dbReference type="NCBI Taxonomy" id="2786"/>
    <lineage>
        <taxon>Eukaryota</taxon>
        <taxon>Rhodophyta</taxon>
        <taxon>Bangiophyceae</taxon>
        <taxon>Bangiales</taxon>
        <taxon>Bangiaceae</taxon>
        <taxon>Porphyra</taxon>
    </lineage>
</organism>
<dbReference type="EMBL" id="KV918761">
    <property type="protein sequence ID" value="OSX81519.1"/>
    <property type="molecule type" value="Genomic_DNA"/>
</dbReference>
<evidence type="ECO:0000313" key="3">
    <source>
        <dbReference type="EMBL" id="OSX81519.1"/>
    </source>
</evidence>
<evidence type="ECO:0000313" key="4">
    <source>
        <dbReference type="Proteomes" id="UP000218209"/>
    </source>
</evidence>
<evidence type="ECO:0000256" key="2">
    <source>
        <dbReference type="SAM" id="SignalP"/>
    </source>
</evidence>
<accession>A0A1X6PKX9</accession>